<sequence>MRLRKLLSLMLLSLLLVTSFLGNNSVYASGEDQEFVFEGFDIKDLDKHPDVRDKIIENGFGDYIENGSKSYKEMSTLYDLSDLESDEPIEIEGVPAKEVERIIKQYNFPEREILVKEQNQVILVKRNVETNSIDGLIGVTAKLNSTVSAK</sequence>
<proteinExistence type="predicted"/>
<name>V6M2T4_9BACL</name>
<dbReference type="Proteomes" id="UP000017973">
    <property type="component" value="Unassembled WGS sequence"/>
</dbReference>
<keyword evidence="1" id="KW-0732">Signal</keyword>
<dbReference type="AlphaFoldDB" id="V6M2T4"/>
<feature type="chain" id="PRO_5004749290" evidence="1">
    <location>
        <begin position="29"/>
        <end position="150"/>
    </location>
</feature>
<comment type="caution">
    <text evidence="2">The sequence shown here is derived from an EMBL/GenBank/DDBJ whole genome shotgun (WGS) entry which is preliminary data.</text>
</comment>
<protein>
    <submittedName>
        <fullName evidence="2">Uncharacterized protein</fullName>
    </submittedName>
</protein>
<dbReference type="STRING" id="1408254.T458_26115"/>
<evidence type="ECO:0000256" key="1">
    <source>
        <dbReference type="SAM" id="SignalP"/>
    </source>
</evidence>
<feature type="signal peptide" evidence="1">
    <location>
        <begin position="1"/>
        <end position="28"/>
    </location>
</feature>
<reference evidence="2 3" key="1">
    <citation type="journal article" date="2014" name="Genome Announc.">
        <title>Draft Genome Sequence of Brevibacillus panacihumi Strain W25, a Halotolerant Hydrocarbon-Degrading Bacterium.</title>
        <authorList>
            <person name="Wang X."/>
            <person name="Jin D."/>
            <person name="Zhou L."/>
            <person name="Wu L."/>
            <person name="An W."/>
            <person name="Chen Y."/>
            <person name="Zhao L."/>
        </authorList>
    </citation>
    <scope>NUCLEOTIDE SEQUENCE [LARGE SCALE GENOMIC DNA]</scope>
    <source>
        <strain evidence="2 3">W25</strain>
    </source>
</reference>
<dbReference type="RefSeq" id="WP_023558999.1">
    <property type="nucleotide sequence ID" value="NZ_KI629786.1"/>
</dbReference>
<gene>
    <name evidence="2" type="ORF">T458_26115</name>
</gene>
<accession>V6M2T4</accession>
<dbReference type="EMBL" id="AYJU01000018">
    <property type="protein sequence ID" value="EST52195.1"/>
    <property type="molecule type" value="Genomic_DNA"/>
</dbReference>
<evidence type="ECO:0000313" key="2">
    <source>
        <dbReference type="EMBL" id="EST52195.1"/>
    </source>
</evidence>
<evidence type="ECO:0000313" key="3">
    <source>
        <dbReference type="Proteomes" id="UP000017973"/>
    </source>
</evidence>
<organism evidence="2 3">
    <name type="scientific">Brevibacillus panacihumi W25</name>
    <dbReference type="NCBI Taxonomy" id="1408254"/>
    <lineage>
        <taxon>Bacteria</taxon>
        <taxon>Bacillati</taxon>
        <taxon>Bacillota</taxon>
        <taxon>Bacilli</taxon>
        <taxon>Bacillales</taxon>
        <taxon>Paenibacillaceae</taxon>
        <taxon>Brevibacillus</taxon>
    </lineage>
</organism>
<dbReference type="HOGENOM" id="CLU_1737064_0_0_9"/>
<keyword evidence="3" id="KW-1185">Reference proteome</keyword>